<sequence>MTKNLLIVTRHCCLYLYGVYLGAIMKVCCGAVKTIKGAAALAVAFLFAFALFRLVVDISRFGTGCAQDYSICIVFVVGLVVGVPMLIILWMLQRKMPIYFPVSCGHRKLIFTGTSSKSLEEILLCVEQNIPTEEELRHLKEGAQCYLNDIKVQLEKAAGMQMKLIFSGSTAERYGIPRMLLGNSCCAGLSLGSLHTDLDVMICPMAVRACFSGQGDIHLAPLFIDGVKVIGYTKLFCLPPTHKTIWRSPMLVINKVKDAVKSTPLLNFPKKPWYVLVPKIHVESKGPALKITVPAGFELDVTFCFYCPEWPTNSDWPSRPRYWPSMADAQRIMSLGCHVVAKSAPCDKENKSWRFSFSVAECELSKLVPDTAKKCFLALKIILKDHLQPVVPEIGSYHIKTIFLNTMEKLPVGFWADENIERCFLTLLKELRIALRTMKCPHHWFSSINLFSIKAEKLQLLAKKVQRILQDPSPFILDDGCCCVSSCCVRVPEEHSTSREIQEIIADFEESPICVRASDDGMCRENNFVDLWHDVNSPNVHKVSVKVTPNKEQNPSQRMEDHQILADDLDLLIQDV</sequence>
<dbReference type="InterPro" id="IPR046903">
    <property type="entry name" value="Mab-21-like_nuc_Trfase"/>
</dbReference>
<organism evidence="7 8">
    <name type="scientific">Porites lobata</name>
    <dbReference type="NCBI Taxonomy" id="104759"/>
    <lineage>
        <taxon>Eukaryota</taxon>
        <taxon>Metazoa</taxon>
        <taxon>Cnidaria</taxon>
        <taxon>Anthozoa</taxon>
        <taxon>Hexacorallia</taxon>
        <taxon>Scleractinia</taxon>
        <taxon>Fungiina</taxon>
        <taxon>Poritidae</taxon>
        <taxon>Porites</taxon>
    </lineage>
</organism>
<dbReference type="InterPro" id="IPR024810">
    <property type="entry name" value="MAB21L/cGLR"/>
</dbReference>
<dbReference type="EMBL" id="CALNXK010000324">
    <property type="protein sequence ID" value="CAH3182466.1"/>
    <property type="molecule type" value="Genomic_DNA"/>
</dbReference>
<evidence type="ECO:0000313" key="7">
    <source>
        <dbReference type="EMBL" id="CAH3182466.1"/>
    </source>
</evidence>
<evidence type="ECO:0000256" key="2">
    <source>
        <dbReference type="ARBA" id="ARBA00008307"/>
    </source>
</evidence>
<evidence type="ECO:0000256" key="1">
    <source>
        <dbReference type="ARBA" id="ARBA00001946"/>
    </source>
</evidence>
<feature type="transmembrane region" description="Helical" evidence="4">
    <location>
        <begin position="38"/>
        <end position="56"/>
    </location>
</feature>
<comment type="caution">
    <text evidence="7">The sequence shown here is derived from an EMBL/GenBank/DDBJ whole genome shotgun (WGS) entry which is preliminary data.</text>
</comment>
<dbReference type="Gene3D" id="1.10.1410.40">
    <property type="match status" value="1"/>
</dbReference>
<comment type="cofactor">
    <cofactor evidence="1">
        <name>Mg(2+)</name>
        <dbReference type="ChEBI" id="CHEBI:18420"/>
    </cofactor>
</comment>
<proteinExistence type="inferred from homology"/>
<name>A0ABN8RSL0_9CNID</name>
<dbReference type="PANTHER" id="PTHR10656">
    <property type="entry name" value="CELL FATE DETERMINING PROTEIN MAB21-RELATED"/>
    <property type="match status" value="1"/>
</dbReference>
<accession>A0ABN8RSL0</accession>
<feature type="domain" description="Mab-21-like HhH/H2TH-like" evidence="6">
    <location>
        <begin position="373"/>
        <end position="466"/>
    </location>
</feature>
<dbReference type="Pfam" id="PF20266">
    <property type="entry name" value="Mab-21_C"/>
    <property type="match status" value="1"/>
</dbReference>
<feature type="domain" description="Mab-21-like nucleotidyltransferase" evidence="5">
    <location>
        <begin position="277"/>
        <end position="364"/>
    </location>
</feature>
<keyword evidence="8" id="KW-1185">Reference proteome</keyword>
<keyword evidence="3" id="KW-0547">Nucleotide-binding</keyword>
<dbReference type="InterPro" id="IPR046906">
    <property type="entry name" value="Mab-21_HhH/H2TH-like"/>
</dbReference>
<dbReference type="Pfam" id="PF03281">
    <property type="entry name" value="Mab-21"/>
    <property type="match status" value="1"/>
</dbReference>
<reference evidence="7 8" key="1">
    <citation type="submission" date="2022-05" db="EMBL/GenBank/DDBJ databases">
        <authorList>
            <consortium name="Genoscope - CEA"/>
            <person name="William W."/>
        </authorList>
    </citation>
    <scope>NUCLEOTIDE SEQUENCE [LARGE SCALE GENOMIC DNA]</scope>
</reference>
<feature type="transmembrane region" description="Helical" evidence="4">
    <location>
        <begin position="12"/>
        <end position="32"/>
    </location>
</feature>
<evidence type="ECO:0000259" key="6">
    <source>
        <dbReference type="Pfam" id="PF20266"/>
    </source>
</evidence>
<evidence type="ECO:0000259" key="5">
    <source>
        <dbReference type="Pfam" id="PF03281"/>
    </source>
</evidence>
<protein>
    <recommendedName>
        <fullName evidence="9">Mab-21-like nucleotidyltransferase domain-containing protein</fullName>
    </recommendedName>
</protein>
<comment type="similarity">
    <text evidence="2">Belongs to the mab-21 family.</text>
</comment>
<evidence type="ECO:0000313" key="8">
    <source>
        <dbReference type="Proteomes" id="UP001159405"/>
    </source>
</evidence>
<feature type="transmembrane region" description="Helical" evidence="4">
    <location>
        <begin position="68"/>
        <end position="92"/>
    </location>
</feature>
<dbReference type="SMART" id="SM01265">
    <property type="entry name" value="Mab-21"/>
    <property type="match status" value="1"/>
</dbReference>
<evidence type="ECO:0008006" key="9">
    <source>
        <dbReference type="Google" id="ProtNLM"/>
    </source>
</evidence>
<keyword evidence="4" id="KW-0812">Transmembrane</keyword>
<keyword evidence="4" id="KW-1133">Transmembrane helix</keyword>
<keyword evidence="3" id="KW-0067">ATP-binding</keyword>
<gene>
    <name evidence="7" type="ORF">PLOB_00027007</name>
</gene>
<dbReference type="PANTHER" id="PTHR10656:SF69">
    <property type="entry name" value="MAB-21-LIKE HHH_H2TH-LIKE DOMAIN-CONTAINING PROTEIN"/>
    <property type="match status" value="1"/>
</dbReference>
<evidence type="ECO:0000256" key="3">
    <source>
        <dbReference type="ARBA" id="ARBA00022840"/>
    </source>
</evidence>
<dbReference type="Proteomes" id="UP001159405">
    <property type="component" value="Unassembled WGS sequence"/>
</dbReference>
<evidence type="ECO:0000256" key="4">
    <source>
        <dbReference type="SAM" id="Phobius"/>
    </source>
</evidence>
<keyword evidence="4" id="KW-0472">Membrane</keyword>